<dbReference type="Proteomes" id="UP001153076">
    <property type="component" value="Unassembled WGS sequence"/>
</dbReference>
<feature type="region of interest" description="Disordered" evidence="1">
    <location>
        <begin position="70"/>
        <end position="90"/>
    </location>
</feature>
<accession>A0A9Q1JIR4</accession>
<gene>
    <name evidence="2" type="ORF">Cgig2_019162</name>
</gene>
<keyword evidence="3" id="KW-1185">Reference proteome</keyword>
<feature type="compositionally biased region" description="Basic and acidic residues" evidence="1">
    <location>
        <begin position="80"/>
        <end position="90"/>
    </location>
</feature>
<organism evidence="2 3">
    <name type="scientific">Carnegiea gigantea</name>
    <dbReference type="NCBI Taxonomy" id="171969"/>
    <lineage>
        <taxon>Eukaryota</taxon>
        <taxon>Viridiplantae</taxon>
        <taxon>Streptophyta</taxon>
        <taxon>Embryophyta</taxon>
        <taxon>Tracheophyta</taxon>
        <taxon>Spermatophyta</taxon>
        <taxon>Magnoliopsida</taxon>
        <taxon>eudicotyledons</taxon>
        <taxon>Gunneridae</taxon>
        <taxon>Pentapetalae</taxon>
        <taxon>Caryophyllales</taxon>
        <taxon>Cactineae</taxon>
        <taxon>Cactaceae</taxon>
        <taxon>Cactoideae</taxon>
        <taxon>Echinocereeae</taxon>
        <taxon>Carnegiea</taxon>
    </lineage>
</organism>
<protein>
    <submittedName>
        <fullName evidence="2">Uncharacterized protein</fullName>
    </submittedName>
</protein>
<comment type="caution">
    <text evidence="2">The sequence shown here is derived from an EMBL/GenBank/DDBJ whole genome shotgun (WGS) entry which is preliminary data.</text>
</comment>
<name>A0A9Q1JIR4_9CARY</name>
<proteinExistence type="predicted"/>
<evidence type="ECO:0000313" key="2">
    <source>
        <dbReference type="EMBL" id="KAJ8420498.1"/>
    </source>
</evidence>
<evidence type="ECO:0000313" key="3">
    <source>
        <dbReference type="Proteomes" id="UP001153076"/>
    </source>
</evidence>
<sequence length="157" mass="17856">MQLKEIGLWKLAREDKCEHCACGAFAKLWITPVNEEMGFTSSLQRKQVNVSIPKITVLYLRSTMKFRRASKRRVRSSVQKGERSSHAKGHLKESVMDKELQISSGTEFLPKETRGSLESICCRELCRLSHAKGHLKGSVMDKELQISSETEFLPTET</sequence>
<dbReference type="EMBL" id="JAKOGI010003386">
    <property type="protein sequence ID" value="KAJ8420498.1"/>
    <property type="molecule type" value="Genomic_DNA"/>
</dbReference>
<dbReference type="AlphaFoldDB" id="A0A9Q1JIR4"/>
<reference evidence="2" key="1">
    <citation type="submission" date="2022-04" db="EMBL/GenBank/DDBJ databases">
        <title>Carnegiea gigantea Genome sequencing and assembly v2.</title>
        <authorList>
            <person name="Copetti D."/>
            <person name="Sanderson M.J."/>
            <person name="Burquez A."/>
            <person name="Wojciechowski M.F."/>
        </authorList>
    </citation>
    <scope>NUCLEOTIDE SEQUENCE</scope>
    <source>
        <strain evidence="2">SGP5-SGP5p</strain>
        <tissue evidence="2">Aerial part</tissue>
    </source>
</reference>
<evidence type="ECO:0000256" key="1">
    <source>
        <dbReference type="SAM" id="MobiDB-lite"/>
    </source>
</evidence>